<comment type="caution">
    <text evidence="2">The sequence shown here is derived from an EMBL/GenBank/DDBJ whole genome shotgun (WGS) entry which is preliminary data.</text>
</comment>
<dbReference type="InterPro" id="IPR050834">
    <property type="entry name" value="Glycosyltransf_2"/>
</dbReference>
<proteinExistence type="predicted"/>
<dbReference type="SUPFAM" id="SSF53448">
    <property type="entry name" value="Nucleotide-diphospho-sugar transferases"/>
    <property type="match status" value="2"/>
</dbReference>
<reference evidence="2" key="1">
    <citation type="journal article" date="2021" name="mSystems">
        <title>Bacteria and Archaea Synergistically Convert Glycine Betaine to Biogenic Methane in the Formosa Cold Seep of the South China Sea.</title>
        <authorList>
            <person name="Li L."/>
            <person name="Zhang W."/>
            <person name="Zhang S."/>
            <person name="Song L."/>
            <person name="Sun Q."/>
            <person name="Zhang H."/>
            <person name="Xiang H."/>
            <person name="Dong X."/>
        </authorList>
    </citation>
    <scope>NUCLEOTIDE SEQUENCE</scope>
    <source>
        <strain evidence="2">ZWT</strain>
    </source>
</reference>
<evidence type="ECO:0000313" key="3">
    <source>
        <dbReference type="Proteomes" id="UP001056429"/>
    </source>
</evidence>
<dbReference type="RefSeq" id="WP_250858283.1">
    <property type="nucleotide sequence ID" value="NZ_JAGSOJ010000001.1"/>
</dbReference>
<dbReference type="PANTHER" id="PTHR43685">
    <property type="entry name" value="GLYCOSYLTRANSFERASE"/>
    <property type="match status" value="1"/>
</dbReference>
<dbReference type="CDD" id="cd04186">
    <property type="entry name" value="GT_2_like_c"/>
    <property type="match status" value="1"/>
</dbReference>
<gene>
    <name evidence="2" type="ORF">KDK92_05995</name>
</gene>
<accession>A0A9J6NYZ9</accession>
<reference evidence="2" key="2">
    <citation type="submission" date="2021-04" db="EMBL/GenBank/DDBJ databases">
        <authorList>
            <person name="Dong X."/>
        </authorList>
    </citation>
    <scope>NUCLEOTIDE SEQUENCE</scope>
    <source>
        <strain evidence="2">ZWT</strain>
    </source>
</reference>
<evidence type="ECO:0000313" key="2">
    <source>
        <dbReference type="EMBL" id="MCM1989284.1"/>
    </source>
</evidence>
<dbReference type="Pfam" id="PF00535">
    <property type="entry name" value="Glycos_transf_2"/>
    <property type="match status" value="2"/>
</dbReference>
<dbReference type="Proteomes" id="UP001056429">
    <property type="component" value="Unassembled WGS sequence"/>
</dbReference>
<dbReference type="InterPro" id="IPR029044">
    <property type="entry name" value="Nucleotide-diphossugar_trans"/>
</dbReference>
<organism evidence="2 3">
    <name type="scientific">Oceanirhabdus seepicola</name>
    <dbReference type="NCBI Taxonomy" id="2828781"/>
    <lineage>
        <taxon>Bacteria</taxon>
        <taxon>Bacillati</taxon>
        <taxon>Bacillota</taxon>
        <taxon>Clostridia</taxon>
        <taxon>Eubacteriales</taxon>
        <taxon>Clostridiaceae</taxon>
        <taxon>Oceanirhabdus</taxon>
    </lineage>
</organism>
<feature type="domain" description="Glycosyltransferase 2-like" evidence="1">
    <location>
        <begin position="401"/>
        <end position="577"/>
    </location>
</feature>
<protein>
    <submittedName>
        <fullName evidence="2">Glycosyltransferase family 2 protein</fullName>
    </submittedName>
</protein>
<dbReference type="InterPro" id="IPR001173">
    <property type="entry name" value="Glyco_trans_2-like"/>
</dbReference>
<dbReference type="PANTHER" id="PTHR43685:SF2">
    <property type="entry name" value="GLYCOSYLTRANSFERASE 2-LIKE DOMAIN-CONTAINING PROTEIN"/>
    <property type="match status" value="1"/>
</dbReference>
<name>A0A9J6NYZ9_9CLOT</name>
<feature type="domain" description="Glycosyltransferase 2-like" evidence="1">
    <location>
        <begin position="143"/>
        <end position="304"/>
    </location>
</feature>
<keyword evidence="3" id="KW-1185">Reference proteome</keyword>
<sequence length="672" mass="78975">MMSIKYCIDFLYSSGGKIKVVGWVFSTIQKDVEISIKEIDDYGIKRILRLDVGNVHQGYEQANYSGFEINFKGENFKNVILRFKDKKNEARYNIDISKITDERLRSNKNREVTYNEWFLKKTPNKAELEKQKKCQFKYNPLISIVVPTYNTKKSFLIDMIESLRKQSYSKWELCIADGNSTLEITRKVLKEYEKKDKRIKVKYLDKNYMISGNTNEALTLVKGEYIGFLDHDDLLTPNCLYEIVKVINEQNKPDFIYTDEDKVDEEGKWFYEPYFKSDFSIDLLRSNNYICHFSVVKYDLLKKVGKFRSSFDGAQDYDFILRIIENTNEIYHIPKVLYHWRVHEQSTANSLGSKKYAIDAGKRALEEHLLRVNINANVELHKQIVCVYRVKYKILKYSKVSIVIANKDHKEDLEKCINSIFRNSYRNYEIIIVENNSESKEIFEYYKNISKNNKIKILCWENEFNYSAINNFGAKNCDGEYILFLNNDTEIISEDAIEEMVSIIERKEVGIVGAKLYYSDDTIQHAGVILGIGGVAGHVYKHFDRNSVGKSAKLKVSQNFSAVTGAAMLIKRKVFEEVNGFDENYEVAFNDVDLCLRVRKKDYNIVWTPYAEFYHYESKTRGIENTIEKQIRFNREVNRFRKIWKSILDEGDPYYNCNLTLNKRDCSLREID</sequence>
<dbReference type="EMBL" id="JAGSOJ010000001">
    <property type="protein sequence ID" value="MCM1989284.1"/>
    <property type="molecule type" value="Genomic_DNA"/>
</dbReference>
<dbReference type="AlphaFoldDB" id="A0A9J6NYZ9"/>
<evidence type="ECO:0000259" key="1">
    <source>
        <dbReference type="Pfam" id="PF00535"/>
    </source>
</evidence>
<dbReference type="Gene3D" id="3.90.550.10">
    <property type="entry name" value="Spore Coat Polysaccharide Biosynthesis Protein SpsA, Chain A"/>
    <property type="match status" value="2"/>
</dbReference>
<dbReference type="CDD" id="cd04184">
    <property type="entry name" value="GT2_RfbC_Mx_like"/>
    <property type="match status" value="1"/>
</dbReference>